<keyword evidence="4" id="KW-0804">Transcription</keyword>
<gene>
    <name evidence="6" type="ORF">A9C19_08565</name>
</gene>
<reference evidence="6 7" key="1">
    <citation type="journal article" date="2016" name="Sci. Rep.">
        <title>Complete genome sequence and transcriptomic analysis of a novel marine strain Bacillus weihaiensis reveals the mechanism of brown algae degradation.</title>
        <authorList>
            <person name="Zhu Y."/>
            <person name="Chen P."/>
            <person name="Bao Y."/>
            <person name="Men Y."/>
            <person name="Zeng Y."/>
            <person name="Yang J."/>
            <person name="Sun J."/>
            <person name="Sun Y."/>
        </authorList>
    </citation>
    <scope>NUCLEOTIDE SEQUENCE [LARGE SCALE GENOMIC DNA]</scope>
    <source>
        <strain evidence="6 7">Alg07</strain>
    </source>
</reference>
<dbReference type="InterPro" id="IPR000843">
    <property type="entry name" value="HTH_LacI"/>
</dbReference>
<dbReference type="CDD" id="cd01392">
    <property type="entry name" value="HTH_LacI"/>
    <property type="match status" value="1"/>
</dbReference>
<dbReference type="Gene3D" id="1.10.260.40">
    <property type="entry name" value="lambda repressor-like DNA-binding domains"/>
    <property type="match status" value="1"/>
</dbReference>
<accession>A0A1L3MRB4</accession>
<keyword evidence="2" id="KW-0805">Transcription regulation</keyword>
<dbReference type="GO" id="GO:0003700">
    <property type="term" value="F:DNA-binding transcription factor activity"/>
    <property type="evidence" value="ECO:0007669"/>
    <property type="project" value="TreeGrafter"/>
</dbReference>
<dbReference type="Pfam" id="PF00356">
    <property type="entry name" value="LacI"/>
    <property type="match status" value="1"/>
</dbReference>
<evidence type="ECO:0000313" key="6">
    <source>
        <dbReference type="EMBL" id="APH04794.1"/>
    </source>
</evidence>
<dbReference type="Pfam" id="PF13377">
    <property type="entry name" value="Peripla_BP_3"/>
    <property type="match status" value="1"/>
</dbReference>
<dbReference type="InterPro" id="IPR046335">
    <property type="entry name" value="LacI/GalR-like_sensor"/>
</dbReference>
<dbReference type="InterPro" id="IPR028082">
    <property type="entry name" value="Peripla_BP_I"/>
</dbReference>
<dbReference type="GO" id="GO:0000976">
    <property type="term" value="F:transcription cis-regulatory region binding"/>
    <property type="evidence" value="ECO:0007669"/>
    <property type="project" value="TreeGrafter"/>
</dbReference>
<dbReference type="OrthoDB" id="2026446at2"/>
<sequence length="342" mass="38577">MGKRVTIQHIADYLGVSKYVVSRALAGKSGVKDETRDRVIEAAKKLGYNSSDQHTTFFSFSQQDAVTKNEKRNVLVVLPRSHYQESIYWGKIIDGISSGISYYTLGMVIMTETDQFANVINVDGFVGIISVGKIASPVLMELKKWKVPIVLIDFEDPLLTTDTIFANNYDSSFQLTNYLIGLGHKQIKFIGNIHYSRSFHDRWLGYRSAMECHQLLDHSSELPIQGDTIEAMYETINIWLQTMPPVTALVCANDSLALFVISKLKERNVKVPEEISVTGFDNIENSYLSNPTLTTIHVPKEQIGKHAVKLLVDQVNGNKDYFEKVLLTCELIIRNSTAKVYQ</sequence>
<dbReference type="PANTHER" id="PTHR30146">
    <property type="entry name" value="LACI-RELATED TRANSCRIPTIONAL REPRESSOR"/>
    <property type="match status" value="1"/>
</dbReference>
<keyword evidence="3" id="KW-0238">DNA-binding</keyword>
<evidence type="ECO:0000259" key="5">
    <source>
        <dbReference type="PROSITE" id="PS50932"/>
    </source>
</evidence>
<feature type="domain" description="HTH lacI-type" evidence="5">
    <location>
        <begin position="5"/>
        <end position="48"/>
    </location>
</feature>
<dbReference type="PROSITE" id="PS50932">
    <property type="entry name" value="HTH_LACI_2"/>
    <property type="match status" value="1"/>
</dbReference>
<organism evidence="6 7">
    <name type="scientific">Bacillus weihaiensis</name>
    <dbReference type="NCBI Taxonomy" id="1547283"/>
    <lineage>
        <taxon>Bacteria</taxon>
        <taxon>Bacillati</taxon>
        <taxon>Bacillota</taxon>
        <taxon>Bacilli</taxon>
        <taxon>Bacillales</taxon>
        <taxon>Bacillaceae</taxon>
        <taxon>Bacillus</taxon>
    </lineage>
</organism>
<protein>
    <recommendedName>
        <fullName evidence="5">HTH lacI-type domain-containing protein</fullName>
    </recommendedName>
</protein>
<dbReference type="Gene3D" id="3.40.50.2300">
    <property type="match status" value="2"/>
</dbReference>
<dbReference type="RefSeq" id="WP_072579587.1">
    <property type="nucleotide sequence ID" value="NZ_CP016020.1"/>
</dbReference>
<keyword evidence="1" id="KW-0678">Repressor</keyword>
<keyword evidence="7" id="KW-1185">Reference proteome</keyword>
<dbReference type="InterPro" id="IPR010982">
    <property type="entry name" value="Lambda_DNA-bd_dom_sf"/>
</dbReference>
<name>A0A1L3MRB4_9BACI</name>
<dbReference type="AlphaFoldDB" id="A0A1L3MRB4"/>
<dbReference type="SUPFAM" id="SSF53822">
    <property type="entry name" value="Periplasmic binding protein-like I"/>
    <property type="match status" value="1"/>
</dbReference>
<evidence type="ECO:0000256" key="3">
    <source>
        <dbReference type="ARBA" id="ARBA00023125"/>
    </source>
</evidence>
<evidence type="ECO:0000256" key="4">
    <source>
        <dbReference type="ARBA" id="ARBA00023163"/>
    </source>
</evidence>
<evidence type="ECO:0000256" key="1">
    <source>
        <dbReference type="ARBA" id="ARBA00022491"/>
    </source>
</evidence>
<dbReference type="KEGG" id="bwh:A9C19_08565"/>
<dbReference type="EMBL" id="CP016020">
    <property type="protein sequence ID" value="APH04794.1"/>
    <property type="molecule type" value="Genomic_DNA"/>
</dbReference>
<dbReference type="Proteomes" id="UP000181936">
    <property type="component" value="Chromosome"/>
</dbReference>
<dbReference type="SMART" id="SM00354">
    <property type="entry name" value="HTH_LACI"/>
    <property type="match status" value="1"/>
</dbReference>
<evidence type="ECO:0000313" key="7">
    <source>
        <dbReference type="Proteomes" id="UP000181936"/>
    </source>
</evidence>
<evidence type="ECO:0000256" key="2">
    <source>
        <dbReference type="ARBA" id="ARBA00023015"/>
    </source>
</evidence>
<dbReference type="SUPFAM" id="SSF47413">
    <property type="entry name" value="lambda repressor-like DNA-binding domains"/>
    <property type="match status" value="1"/>
</dbReference>
<dbReference type="STRING" id="1547283.A9C19_08565"/>
<proteinExistence type="predicted"/>
<dbReference type="PANTHER" id="PTHR30146:SF148">
    <property type="entry name" value="HTH-TYPE TRANSCRIPTIONAL REPRESSOR PURR-RELATED"/>
    <property type="match status" value="1"/>
</dbReference>